<evidence type="ECO:0008006" key="2">
    <source>
        <dbReference type="Google" id="ProtNLM"/>
    </source>
</evidence>
<protein>
    <recommendedName>
        <fullName evidence="2">Methylated-DNA-[protein]-cysteine S-methyltransferase DNA binding domain-containing protein</fullName>
    </recommendedName>
</protein>
<dbReference type="AlphaFoldDB" id="A0A0F9YAP3"/>
<accession>A0A0F9YAP3</accession>
<gene>
    <name evidence="1" type="ORF">LCGC14_0035480</name>
</gene>
<proteinExistence type="predicted"/>
<organism evidence="1">
    <name type="scientific">marine sediment metagenome</name>
    <dbReference type="NCBI Taxonomy" id="412755"/>
    <lineage>
        <taxon>unclassified sequences</taxon>
        <taxon>metagenomes</taxon>
        <taxon>ecological metagenomes</taxon>
    </lineage>
</organism>
<reference evidence="1" key="1">
    <citation type="journal article" date="2015" name="Nature">
        <title>Complex archaea that bridge the gap between prokaryotes and eukaryotes.</title>
        <authorList>
            <person name="Spang A."/>
            <person name="Saw J.H."/>
            <person name="Jorgensen S.L."/>
            <person name="Zaremba-Niedzwiedzka K."/>
            <person name="Martijn J."/>
            <person name="Lind A.E."/>
            <person name="van Eijk R."/>
            <person name="Schleper C."/>
            <person name="Guy L."/>
            <person name="Ettema T.J."/>
        </authorList>
    </citation>
    <scope>NUCLEOTIDE SEQUENCE</scope>
</reference>
<name>A0A0F9YAP3_9ZZZZ</name>
<dbReference type="EMBL" id="LAZR01000007">
    <property type="protein sequence ID" value="KKO09207.1"/>
    <property type="molecule type" value="Genomic_DNA"/>
</dbReference>
<sequence>MPDNVVALRQLLLSVPRDALPMTYQQVAAALALTPPRTIAQVTQALEQLMREDAAQQKPFMAALVVSRRGDGLPGAGFFELATELDRFPADKALHEAAYFTEFERAIGEREKRPH</sequence>
<evidence type="ECO:0000313" key="1">
    <source>
        <dbReference type="EMBL" id="KKO09207.1"/>
    </source>
</evidence>
<comment type="caution">
    <text evidence="1">The sequence shown here is derived from an EMBL/GenBank/DDBJ whole genome shotgun (WGS) entry which is preliminary data.</text>
</comment>